<comment type="caution">
    <text evidence="3">The sequence shown here is derived from an EMBL/GenBank/DDBJ whole genome shotgun (WGS) entry which is preliminary data.</text>
</comment>
<dbReference type="PANTHER" id="PTHR43639:SF1">
    <property type="entry name" value="SHORT-CHAIN DEHYDROGENASE_REDUCTASE FAMILY PROTEIN"/>
    <property type="match status" value="1"/>
</dbReference>
<reference evidence="3 4" key="1">
    <citation type="submission" date="2018-12" db="EMBL/GenBank/DDBJ databases">
        <title>Croceicoccus ponticola sp. nov., a lipolytic bacterium isolated from seawater.</title>
        <authorList>
            <person name="Yoon J.-H."/>
        </authorList>
    </citation>
    <scope>NUCLEOTIDE SEQUENCE [LARGE SCALE GENOMIC DNA]</scope>
    <source>
        <strain evidence="3 4">GM-16</strain>
    </source>
</reference>
<gene>
    <name evidence="3" type="ORF">EKN06_01340</name>
</gene>
<dbReference type="Gene3D" id="3.40.50.720">
    <property type="entry name" value="NAD(P)-binding Rossmann-like Domain"/>
    <property type="match status" value="1"/>
</dbReference>
<dbReference type="GO" id="GO:0016491">
    <property type="term" value="F:oxidoreductase activity"/>
    <property type="evidence" value="ECO:0007669"/>
    <property type="project" value="UniProtKB-KW"/>
</dbReference>
<keyword evidence="4" id="KW-1185">Reference proteome</keyword>
<dbReference type="AlphaFoldDB" id="A0A437GZX0"/>
<dbReference type="Proteomes" id="UP000283003">
    <property type="component" value="Unassembled WGS sequence"/>
</dbReference>
<protein>
    <submittedName>
        <fullName evidence="3">SDR family oxidoreductase</fullName>
    </submittedName>
</protein>
<dbReference type="Pfam" id="PF13561">
    <property type="entry name" value="adh_short_C2"/>
    <property type="match status" value="1"/>
</dbReference>
<dbReference type="RefSeq" id="WP_127611086.1">
    <property type="nucleotide sequence ID" value="NZ_RXOL01000001.1"/>
</dbReference>
<name>A0A437GZX0_9SPHN</name>
<proteinExistence type="inferred from homology"/>
<comment type="similarity">
    <text evidence="1">Belongs to the short-chain dehydrogenases/reductases (SDR) family.</text>
</comment>
<dbReference type="InterPro" id="IPR036291">
    <property type="entry name" value="NAD(P)-bd_dom_sf"/>
</dbReference>
<evidence type="ECO:0000313" key="3">
    <source>
        <dbReference type="EMBL" id="RVQ68900.1"/>
    </source>
</evidence>
<dbReference type="SUPFAM" id="SSF51735">
    <property type="entry name" value="NAD(P)-binding Rossmann-fold domains"/>
    <property type="match status" value="1"/>
</dbReference>
<accession>A0A437GZX0</accession>
<sequence>MPEDAHVTRPAVLVTGAARRLGAAIARRFADDGWHVVIHYRRSAQEAEHLAAQLPCAETIGFDLANTGAVAAGVADLAARLREWRTVVNCASLFEFDSATAIDARTFDRAMQVNAEAPVVLAQRFLATAKASAGRCVINVLDQKLANINPDFFSYTMAKAALGAATQMLAIAHRDSDDRIYGLSPGAMLPSFDQEPGEHQDSGRMNLLQRLTDPTELADAAVFLAGGTLASGQVVHVDSGQHLLEQYRDVLFLARENT</sequence>
<evidence type="ECO:0000313" key="4">
    <source>
        <dbReference type="Proteomes" id="UP000283003"/>
    </source>
</evidence>
<dbReference type="OrthoDB" id="9786360at2"/>
<evidence type="ECO:0000256" key="1">
    <source>
        <dbReference type="ARBA" id="ARBA00006484"/>
    </source>
</evidence>
<evidence type="ECO:0000256" key="2">
    <source>
        <dbReference type="ARBA" id="ARBA00023002"/>
    </source>
</evidence>
<dbReference type="EMBL" id="RXOL01000001">
    <property type="protein sequence ID" value="RVQ68900.1"/>
    <property type="molecule type" value="Genomic_DNA"/>
</dbReference>
<dbReference type="InterPro" id="IPR002347">
    <property type="entry name" value="SDR_fam"/>
</dbReference>
<organism evidence="3 4">
    <name type="scientific">Croceicoccus ponticola</name>
    <dbReference type="NCBI Taxonomy" id="2217664"/>
    <lineage>
        <taxon>Bacteria</taxon>
        <taxon>Pseudomonadati</taxon>
        <taxon>Pseudomonadota</taxon>
        <taxon>Alphaproteobacteria</taxon>
        <taxon>Sphingomonadales</taxon>
        <taxon>Erythrobacteraceae</taxon>
        <taxon>Croceicoccus</taxon>
    </lineage>
</organism>
<dbReference type="PRINTS" id="PR00081">
    <property type="entry name" value="GDHRDH"/>
</dbReference>
<dbReference type="PANTHER" id="PTHR43639">
    <property type="entry name" value="OXIDOREDUCTASE, SHORT-CHAIN DEHYDROGENASE/REDUCTASE FAMILY (AFU_ORTHOLOGUE AFUA_5G02870)"/>
    <property type="match status" value="1"/>
</dbReference>
<keyword evidence="2" id="KW-0560">Oxidoreductase</keyword>